<evidence type="ECO:0000313" key="12">
    <source>
        <dbReference type="Proteomes" id="UP000001449"/>
    </source>
</evidence>
<dbReference type="OMA" id="HYRIFDI"/>
<dbReference type="KEGG" id="tps:THAPSDRAFT_268817"/>
<dbReference type="HOGENOM" id="CLU_840685_0_0_1"/>
<evidence type="ECO:0000256" key="1">
    <source>
        <dbReference type="ARBA" id="ARBA00000900"/>
    </source>
</evidence>
<evidence type="ECO:0000256" key="7">
    <source>
        <dbReference type="ARBA" id="ARBA00022833"/>
    </source>
</evidence>
<dbReference type="Pfam" id="PF00097">
    <property type="entry name" value="zf-C3HC4"/>
    <property type="match status" value="1"/>
</dbReference>
<dbReference type="GO" id="GO:0003682">
    <property type="term" value="F:chromatin binding"/>
    <property type="evidence" value="ECO:0000318"/>
    <property type="project" value="GO_Central"/>
</dbReference>
<evidence type="ECO:0000256" key="9">
    <source>
        <dbReference type="SAM" id="MobiDB-lite"/>
    </source>
</evidence>
<dbReference type="GO" id="GO:0031519">
    <property type="term" value="C:PcG protein complex"/>
    <property type="evidence" value="ECO:0000318"/>
    <property type="project" value="GO_Central"/>
</dbReference>
<sequence>MSQQHKRPPPQTKPAPNSLVALSSRIEGAYAAGGASNESASATGDESSTLYNPVSKWQEHVEVPGLTLFDIHREPRRENVDPEARVRVQLKVLSPEFHCPVCLSYIKQTRIVKECLHRFCNECIQKCLRVSPKKECPQCRVHIPSRRSLRPDPNFDNLIKSIYGNLEELEKFEEEEIMRLNRDQNMNNAYAESRKRGILHQSMHRKKRQSNQGESPRPTDTDNTTSRQSLITGLQESPLIDFVLRRHPQETVVERLKREYIRTSQDVTVKNLKMFLGQKLSYFPPSHFQILATVGGNAVILPDDTTLALIQRDICDVSAAPIVLHYRIFDI</sequence>
<protein>
    <recommendedName>
        <fullName evidence="3">RING-type E3 ubiquitin transferase</fullName>
        <ecNumber evidence="3">2.3.2.27</ecNumber>
    </recommendedName>
</protein>
<dbReference type="PANTHER" id="PTHR46076">
    <property type="entry name" value="E3 UBIQUITIN-PROTEIN LIGASE RING1 / RING 2 FAMILY MEMBER"/>
    <property type="match status" value="1"/>
</dbReference>
<feature type="region of interest" description="Disordered" evidence="9">
    <location>
        <begin position="195"/>
        <end position="228"/>
    </location>
</feature>
<feature type="compositionally biased region" description="Basic residues" evidence="9">
    <location>
        <begin position="196"/>
        <end position="209"/>
    </location>
</feature>
<dbReference type="InterPro" id="IPR013083">
    <property type="entry name" value="Znf_RING/FYVE/PHD"/>
</dbReference>
<dbReference type="GO" id="GO:0061630">
    <property type="term" value="F:ubiquitin protein ligase activity"/>
    <property type="evidence" value="ECO:0000318"/>
    <property type="project" value="GO_Central"/>
</dbReference>
<dbReference type="RefSeq" id="XP_002290052.1">
    <property type="nucleotide sequence ID" value="XM_002290016.1"/>
</dbReference>
<comment type="pathway">
    <text evidence="2">Protein modification; protein ubiquitination.</text>
</comment>
<evidence type="ECO:0000256" key="5">
    <source>
        <dbReference type="ARBA" id="ARBA00022723"/>
    </source>
</evidence>
<proteinExistence type="predicted"/>
<gene>
    <name evidence="11" type="ORF">THAPSDRAFT_268817</name>
</gene>
<dbReference type="PaxDb" id="35128-Thaps268817"/>
<dbReference type="InterPro" id="IPR001841">
    <property type="entry name" value="Znf_RING"/>
</dbReference>
<dbReference type="UniPathway" id="UPA00143"/>
<dbReference type="Gene3D" id="3.10.20.90">
    <property type="entry name" value="Phosphatidylinositol 3-kinase Catalytic Subunit, Chain A, domain 1"/>
    <property type="match status" value="1"/>
</dbReference>
<keyword evidence="7" id="KW-0862">Zinc</keyword>
<dbReference type="eggNOG" id="KOG0311">
    <property type="taxonomic scope" value="Eukaryota"/>
</dbReference>
<dbReference type="EC" id="2.3.2.27" evidence="3"/>
<evidence type="ECO:0000259" key="10">
    <source>
        <dbReference type="PROSITE" id="PS50089"/>
    </source>
</evidence>
<dbReference type="STRING" id="35128.B8C1Q2"/>
<name>B8C1Q2_THAPS</name>
<dbReference type="AlphaFoldDB" id="B8C1Q2"/>
<dbReference type="SMART" id="SM00184">
    <property type="entry name" value="RING"/>
    <property type="match status" value="1"/>
</dbReference>
<dbReference type="InterPro" id="IPR043540">
    <property type="entry name" value="RING1/RING2"/>
</dbReference>
<dbReference type="PROSITE" id="PS00518">
    <property type="entry name" value="ZF_RING_1"/>
    <property type="match status" value="1"/>
</dbReference>
<feature type="region of interest" description="Disordered" evidence="9">
    <location>
        <begin position="1"/>
        <end position="20"/>
    </location>
</feature>
<organism evidence="11 12">
    <name type="scientific">Thalassiosira pseudonana</name>
    <name type="common">Marine diatom</name>
    <name type="synonym">Cyclotella nana</name>
    <dbReference type="NCBI Taxonomy" id="35128"/>
    <lineage>
        <taxon>Eukaryota</taxon>
        <taxon>Sar</taxon>
        <taxon>Stramenopiles</taxon>
        <taxon>Ochrophyta</taxon>
        <taxon>Bacillariophyta</taxon>
        <taxon>Coscinodiscophyceae</taxon>
        <taxon>Thalassiosirophycidae</taxon>
        <taxon>Thalassiosirales</taxon>
        <taxon>Thalassiosiraceae</taxon>
        <taxon>Thalassiosira</taxon>
    </lineage>
</organism>
<evidence type="ECO:0000256" key="8">
    <source>
        <dbReference type="PROSITE-ProRule" id="PRU00175"/>
    </source>
</evidence>
<evidence type="ECO:0000256" key="3">
    <source>
        <dbReference type="ARBA" id="ARBA00012483"/>
    </source>
</evidence>
<dbReference type="GeneID" id="7447259"/>
<evidence type="ECO:0000313" key="11">
    <source>
        <dbReference type="EMBL" id="EED91804.1"/>
    </source>
</evidence>
<dbReference type="CDD" id="cd16531">
    <property type="entry name" value="RING-HC_RING1-like"/>
    <property type="match status" value="1"/>
</dbReference>
<reference evidence="11 12" key="1">
    <citation type="journal article" date="2004" name="Science">
        <title>The genome of the diatom Thalassiosira pseudonana: ecology, evolution, and metabolism.</title>
        <authorList>
            <person name="Armbrust E.V."/>
            <person name="Berges J.A."/>
            <person name="Bowler C."/>
            <person name="Green B.R."/>
            <person name="Martinez D."/>
            <person name="Putnam N.H."/>
            <person name="Zhou S."/>
            <person name="Allen A.E."/>
            <person name="Apt K.E."/>
            <person name="Bechner M."/>
            <person name="Brzezinski M.A."/>
            <person name="Chaal B.K."/>
            <person name="Chiovitti A."/>
            <person name="Davis A.K."/>
            <person name="Demarest M.S."/>
            <person name="Detter J.C."/>
            <person name="Glavina T."/>
            <person name="Goodstein D."/>
            <person name="Hadi M.Z."/>
            <person name="Hellsten U."/>
            <person name="Hildebrand M."/>
            <person name="Jenkins B.D."/>
            <person name="Jurka J."/>
            <person name="Kapitonov V.V."/>
            <person name="Kroger N."/>
            <person name="Lau W.W."/>
            <person name="Lane T.W."/>
            <person name="Larimer F.W."/>
            <person name="Lippmeier J.C."/>
            <person name="Lucas S."/>
            <person name="Medina M."/>
            <person name="Montsant A."/>
            <person name="Obornik M."/>
            <person name="Parker M.S."/>
            <person name="Palenik B."/>
            <person name="Pazour G.J."/>
            <person name="Richardson P.M."/>
            <person name="Rynearson T.A."/>
            <person name="Saito M.A."/>
            <person name="Schwartz D.C."/>
            <person name="Thamatrakoln K."/>
            <person name="Valentin K."/>
            <person name="Vardi A."/>
            <person name="Wilkerson F.P."/>
            <person name="Rokhsar D.S."/>
        </authorList>
    </citation>
    <scope>NUCLEOTIDE SEQUENCE [LARGE SCALE GENOMIC DNA]</scope>
    <source>
        <strain evidence="11 12">CCMP1335</strain>
    </source>
</reference>
<dbReference type="GO" id="GO:0016567">
    <property type="term" value="P:protein ubiquitination"/>
    <property type="evidence" value="ECO:0007669"/>
    <property type="project" value="UniProtKB-UniPathway"/>
</dbReference>
<dbReference type="InterPro" id="IPR018957">
    <property type="entry name" value="Znf_C3HC4_RING-type"/>
</dbReference>
<dbReference type="GO" id="GO:0008270">
    <property type="term" value="F:zinc ion binding"/>
    <property type="evidence" value="ECO:0007669"/>
    <property type="project" value="UniProtKB-KW"/>
</dbReference>
<feature type="domain" description="RING-type" evidence="10">
    <location>
        <begin position="99"/>
        <end position="140"/>
    </location>
</feature>
<dbReference type="GO" id="GO:0000151">
    <property type="term" value="C:ubiquitin ligase complex"/>
    <property type="evidence" value="ECO:0000318"/>
    <property type="project" value="GO_Central"/>
</dbReference>
<evidence type="ECO:0000256" key="2">
    <source>
        <dbReference type="ARBA" id="ARBA00004906"/>
    </source>
</evidence>
<keyword evidence="5" id="KW-0479">Metal-binding</keyword>
<evidence type="ECO:0000256" key="6">
    <source>
        <dbReference type="ARBA" id="ARBA00022771"/>
    </source>
</evidence>
<keyword evidence="12" id="KW-1185">Reference proteome</keyword>
<dbReference type="InParanoid" id="B8C1Q2"/>
<dbReference type="Proteomes" id="UP000001449">
    <property type="component" value="Chromosome 5"/>
</dbReference>
<dbReference type="SUPFAM" id="SSF57850">
    <property type="entry name" value="RING/U-box"/>
    <property type="match status" value="1"/>
</dbReference>
<reference evidence="11 12" key="2">
    <citation type="journal article" date="2008" name="Nature">
        <title>The Phaeodactylum genome reveals the evolutionary history of diatom genomes.</title>
        <authorList>
            <person name="Bowler C."/>
            <person name="Allen A.E."/>
            <person name="Badger J.H."/>
            <person name="Grimwood J."/>
            <person name="Jabbari K."/>
            <person name="Kuo A."/>
            <person name="Maheswari U."/>
            <person name="Martens C."/>
            <person name="Maumus F."/>
            <person name="Otillar R.P."/>
            <person name="Rayko E."/>
            <person name="Salamov A."/>
            <person name="Vandepoele K."/>
            <person name="Beszteri B."/>
            <person name="Gruber A."/>
            <person name="Heijde M."/>
            <person name="Katinka M."/>
            <person name="Mock T."/>
            <person name="Valentin K."/>
            <person name="Verret F."/>
            <person name="Berges J.A."/>
            <person name="Brownlee C."/>
            <person name="Cadoret J.P."/>
            <person name="Chiovitti A."/>
            <person name="Choi C.J."/>
            <person name="Coesel S."/>
            <person name="De Martino A."/>
            <person name="Detter J.C."/>
            <person name="Durkin C."/>
            <person name="Falciatore A."/>
            <person name="Fournet J."/>
            <person name="Haruta M."/>
            <person name="Huysman M.J."/>
            <person name="Jenkins B.D."/>
            <person name="Jiroutova K."/>
            <person name="Jorgensen R.E."/>
            <person name="Joubert Y."/>
            <person name="Kaplan A."/>
            <person name="Kroger N."/>
            <person name="Kroth P.G."/>
            <person name="La Roche J."/>
            <person name="Lindquist E."/>
            <person name="Lommer M."/>
            <person name="Martin-Jezequel V."/>
            <person name="Lopez P.J."/>
            <person name="Lucas S."/>
            <person name="Mangogna M."/>
            <person name="McGinnis K."/>
            <person name="Medlin L.K."/>
            <person name="Montsant A."/>
            <person name="Oudot-Le Secq M.P."/>
            <person name="Napoli C."/>
            <person name="Obornik M."/>
            <person name="Parker M.S."/>
            <person name="Petit J.L."/>
            <person name="Porcel B.M."/>
            <person name="Poulsen N."/>
            <person name="Robison M."/>
            <person name="Rychlewski L."/>
            <person name="Rynearson T.A."/>
            <person name="Schmutz J."/>
            <person name="Shapiro H."/>
            <person name="Siaut M."/>
            <person name="Stanley M."/>
            <person name="Sussman M.R."/>
            <person name="Taylor A.R."/>
            <person name="Vardi A."/>
            <person name="von Dassow P."/>
            <person name="Vyverman W."/>
            <person name="Willis A."/>
            <person name="Wyrwicz L.S."/>
            <person name="Rokhsar D.S."/>
            <person name="Weissenbach J."/>
            <person name="Armbrust E.V."/>
            <person name="Green B.R."/>
            <person name="Van de Peer Y."/>
            <person name="Grigoriev I.V."/>
        </authorList>
    </citation>
    <scope>NUCLEOTIDE SEQUENCE [LARGE SCALE GENOMIC DNA]</scope>
    <source>
        <strain evidence="11 12">CCMP1335</strain>
    </source>
</reference>
<evidence type="ECO:0000256" key="4">
    <source>
        <dbReference type="ARBA" id="ARBA00022679"/>
    </source>
</evidence>
<keyword evidence="6 8" id="KW-0863">Zinc-finger</keyword>
<dbReference type="InterPro" id="IPR017907">
    <property type="entry name" value="Znf_RING_CS"/>
</dbReference>
<keyword evidence="4" id="KW-0808">Transferase</keyword>
<comment type="catalytic activity">
    <reaction evidence="1">
        <text>S-ubiquitinyl-[E2 ubiquitin-conjugating enzyme]-L-cysteine + [acceptor protein]-L-lysine = [E2 ubiquitin-conjugating enzyme]-L-cysteine + N(6)-ubiquitinyl-[acceptor protein]-L-lysine.</text>
        <dbReference type="EC" id="2.3.2.27"/>
    </reaction>
</comment>
<dbReference type="PROSITE" id="PS50089">
    <property type="entry name" value="ZF_RING_2"/>
    <property type="match status" value="1"/>
</dbReference>
<accession>B8C1Q2</accession>
<dbReference type="Gene3D" id="3.30.40.10">
    <property type="entry name" value="Zinc/RING finger domain, C3HC4 (zinc finger)"/>
    <property type="match status" value="1"/>
</dbReference>
<dbReference type="PANTHER" id="PTHR46076:SF3">
    <property type="entry name" value="E3 UBIQUITIN-PROTEIN LIGASE RING1"/>
    <property type="match status" value="1"/>
</dbReference>
<dbReference type="EMBL" id="CM000642">
    <property type="protein sequence ID" value="EED91804.1"/>
    <property type="molecule type" value="Genomic_DNA"/>
</dbReference>